<feature type="binding site" evidence="4">
    <location>
        <position position="328"/>
    </location>
    <ligand>
        <name>Mn(2+)</name>
        <dbReference type="ChEBI" id="CHEBI:29035"/>
        <label>1</label>
    </ligand>
</feature>
<comment type="cofactor">
    <cofactor evidence="4">
        <name>Mn(2+)</name>
        <dbReference type="ChEBI" id="CHEBI:29035"/>
    </cofactor>
    <text evidence="4">Binds 2 manganese ions per subunit.</text>
</comment>
<feature type="signal peptide" evidence="6">
    <location>
        <begin position="1"/>
        <end position="19"/>
    </location>
</feature>
<evidence type="ECO:0000256" key="5">
    <source>
        <dbReference type="RuleBase" id="RU003684"/>
    </source>
</evidence>
<dbReference type="PROSITE" id="PS01053">
    <property type="entry name" value="ARGINASE_1"/>
    <property type="match status" value="1"/>
</dbReference>
<dbReference type="InterPro" id="IPR006035">
    <property type="entry name" value="Ureohydrolase"/>
</dbReference>
<evidence type="ECO:0000256" key="2">
    <source>
        <dbReference type="ARBA" id="ARBA00022723"/>
    </source>
</evidence>
<organism evidence="7 8">
    <name type="scientific">Dentipellis fragilis</name>
    <dbReference type="NCBI Taxonomy" id="205917"/>
    <lineage>
        <taxon>Eukaryota</taxon>
        <taxon>Fungi</taxon>
        <taxon>Dikarya</taxon>
        <taxon>Basidiomycota</taxon>
        <taxon>Agaricomycotina</taxon>
        <taxon>Agaricomycetes</taxon>
        <taxon>Russulales</taxon>
        <taxon>Hericiaceae</taxon>
        <taxon>Dentipellis</taxon>
    </lineage>
</organism>
<evidence type="ECO:0000256" key="4">
    <source>
        <dbReference type="PIRSR" id="PIRSR036979-1"/>
    </source>
</evidence>
<dbReference type="GO" id="GO:0008783">
    <property type="term" value="F:agmatinase activity"/>
    <property type="evidence" value="ECO:0007669"/>
    <property type="project" value="TreeGrafter"/>
</dbReference>
<dbReference type="InterPro" id="IPR020855">
    <property type="entry name" value="Ureohydrolase_Mn_BS"/>
</dbReference>
<feature type="binding site" evidence="4">
    <location>
        <position position="237"/>
    </location>
    <ligand>
        <name>Mn(2+)</name>
        <dbReference type="ChEBI" id="CHEBI:29035"/>
        <label>1</label>
    </ligand>
</feature>
<dbReference type="CDD" id="cd11592">
    <property type="entry name" value="Agmatinase_PAH"/>
    <property type="match status" value="1"/>
</dbReference>
<feature type="binding site" evidence="4">
    <location>
        <position position="235"/>
    </location>
    <ligand>
        <name>Mn(2+)</name>
        <dbReference type="ChEBI" id="CHEBI:29035"/>
        <label>1</label>
    </ligand>
</feature>
<evidence type="ECO:0000313" key="8">
    <source>
        <dbReference type="Proteomes" id="UP000298327"/>
    </source>
</evidence>
<dbReference type="PIRSF" id="PIRSF036979">
    <property type="entry name" value="Arginase"/>
    <property type="match status" value="1"/>
</dbReference>
<dbReference type="PRINTS" id="PR00116">
    <property type="entry name" value="ARGINASE"/>
</dbReference>
<dbReference type="GO" id="GO:0046872">
    <property type="term" value="F:metal ion binding"/>
    <property type="evidence" value="ECO:0007669"/>
    <property type="project" value="UniProtKB-KW"/>
</dbReference>
<accession>A0A4Y9YXC4</accession>
<evidence type="ECO:0000313" key="7">
    <source>
        <dbReference type="EMBL" id="TFY66407.1"/>
    </source>
</evidence>
<dbReference type="InterPro" id="IPR023696">
    <property type="entry name" value="Ureohydrolase_dom_sf"/>
</dbReference>
<dbReference type="OrthoDB" id="288726at2759"/>
<dbReference type="STRING" id="205917.A0A4Y9YXC4"/>
<dbReference type="GO" id="GO:0033389">
    <property type="term" value="P:putrescine biosynthetic process from arginine, via agmatine"/>
    <property type="evidence" value="ECO:0007669"/>
    <property type="project" value="TreeGrafter"/>
</dbReference>
<feature type="chain" id="PRO_5021198736" description="Agmatinase" evidence="6">
    <location>
        <begin position="20"/>
        <end position="417"/>
    </location>
</feature>
<dbReference type="Pfam" id="PF00491">
    <property type="entry name" value="Arginase"/>
    <property type="match status" value="1"/>
</dbReference>
<name>A0A4Y9YXC4_9AGAM</name>
<dbReference type="Gene3D" id="3.40.800.10">
    <property type="entry name" value="Ureohydrolase domain"/>
    <property type="match status" value="1"/>
</dbReference>
<dbReference type="Proteomes" id="UP000298327">
    <property type="component" value="Unassembled WGS sequence"/>
</dbReference>
<dbReference type="PANTHER" id="PTHR11358:SF26">
    <property type="entry name" value="GUANIDINO ACID HYDROLASE, MITOCHONDRIAL"/>
    <property type="match status" value="1"/>
</dbReference>
<dbReference type="EMBL" id="SEOQ01000250">
    <property type="protein sequence ID" value="TFY66407.1"/>
    <property type="molecule type" value="Genomic_DNA"/>
</dbReference>
<reference evidence="7 8" key="1">
    <citation type="submission" date="2019-02" db="EMBL/GenBank/DDBJ databases">
        <title>Genome sequencing of the rare red list fungi Dentipellis fragilis.</title>
        <authorList>
            <person name="Buettner E."/>
            <person name="Kellner H."/>
        </authorList>
    </citation>
    <scope>NUCLEOTIDE SEQUENCE [LARGE SCALE GENOMIC DNA]</scope>
    <source>
        <strain evidence="7 8">DSM 105465</strain>
    </source>
</reference>
<dbReference type="PROSITE" id="PS51409">
    <property type="entry name" value="ARGINASE_2"/>
    <property type="match status" value="1"/>
</dbReference>
<evidence type="ECO:0000256" key="6">
    <source>
        <dbReference type="SAM" id="SignalP"/>
    </source>
</evidence>
<sequence length="417" mass="46147">MAMKNAFVVCGILASSALAHLHEQAVLENVHVAAQDKTQTWLEKYGKQNDLGYTGPLSFSHLDYARCLEDDTKDFDIAILGMPFDTAVSYRPGARFGPYGIRVGSKRQNGQRAYTLSWGMDPYQQNTKILDCGDVNMFIPLLRHNWMMKQIPLSAYDNALALDQMEVAYSTLLARPVAKAENDTALQDLTHVFAKDGKAHPRIVTLGGDHTIVLPILRSLHKVYGPIAVIHFDAHLDTWGYPPVGGSVQSRITHGSFFYVAWEEGLMGNNSMHAGIRCKMTGEYDITNDEQVGFKVVSTDDLDDIGITEVIRRIRKRIGDSPVYLSLDIDVIDPGLAPATGTPEAGGWTTREVKRIIRGLSGLNFVGADVVEVAPAYDHADITSIAAADIIHDFLSMMMSTEPPKSRDERKPWKDEL</sequence>
<gene>
    <name evidence="7" type="ORF">EVG20_g4683</name>
</gene>
<feature type="binding site" evidence="4">
    <location>
        <position position="233"/>
    </location>
    <ligand>
        <name>Mn(2+)</name>
        <dbReference type="ChEBI" id="CHEBI:29035"/>
        <label>1</label>
    </ligand>
</feature>
<proteinExistence type="inferred from homology"/>
<keyword evidence="8" id="KW-1185">Reference proteome</keyword>
<keyword evidence="4" id="KW-0464">Manganese</keyword>
<dbReference type="PANTHER" id="PTHR11358">
    <property type="entry name" value="ARGINASE/AGMATINASE"/>
    <property type="match status" value="1"/>
</dbReference>
<evidence type="ECO:0000256" key="1">
    <source>
        <dbReference type="ARBA" id="ARBA00009227"/>
    </source>
</evidence>
<evidence type="ECO:0008006" key="9">
    <source>
        <dbReference type="Google" id="ProtNLM"/>
    </source>
</evidence>
<dbReference type="FunFam" id="3.40.800.10:FF:000014">
    <property type="entry name" value="Arginase family protein"/>
    <property type="match status" value="1"/>
</dbReference>
<feature type="binding site" evidence="4">
    <location>
        <position position="330"/>
    </location>
    <ligand>
        <name>Mn(2+)</name>
        <dbReference type="ChEBI" id="CHEBI:29035"/>
        <label>1</label>
    </ligand>
</feature>
<comment type="similarity">
    <text evidence="1">Belongs to the arginase family. Agmatinase subfamily.</text>
</comment>
<keyword evidence="6" id="KW-0732">Signal</keyword>
<protein>
    <recommendedName>
        <fullName evidence="9">Agmatinase</fullName>
    </recommendedName>
</protein>
<comment type="caution">
    <text evidence="7">The sequence shown here is derived from an EMBL/GenBank/DDBJ whole genome shotgun (WGS) entry which is preliminary data.</text>
</comment>
<keyword evidence="3 5" id="KW-0378">Hydrolase</keyword>
<keyword evidence="2 4" id="KW-0479">Metal-binding</keyword>
<evidence type="ECO:0000256" key="3">
    <source>
        <dbReference type="ARBA" id="ARBA00022801"/>
    </source>
</evidence>
<dbReference type="AlphaFoldDB" id="A0A4Y9YXC4"/>
<dbReference type="SUPFAM" id="SSF52768">
    <property type="entry name" value="Arginase/deacetylase"/>
    <property type="match status" value="1"/>
</dbReference>
<feature type="binding site" evidence="4">
    <location>
        <position position="210"/>
    </location>
    <ligand>
        <name>Mn(2+)</name>
        <dbReference type="ChEBI" id="CHEBI:29035"/>
        <label>1</label>
    </ligand>
</feature>